<organism evidence="1 2">
    <name type="scientific">Paraburkholderia azotifigens</name>
    <dbReference type="NCBI Taxonomy" id="2057004"/>
    <lineage>
        <taxon>Bacteria</taxon>
        <taxon>Pseudomonadati</taxon>
        <taxon>Pseudomonadota</taxon>
        <taxon>Betaproteobacteria</taxon>
        <taxon>Burkholderiales</taxon>
        <taxon>Burkholderiaceae</taxon>
        <taxon>Paraburkholderia</taxon>
    </lineage>
</organism>
<accession>A0A5C6V0F5</accession>
<gene>
    <name evidence="1" type="ORF">FRZ40_32345</name>
</gene>
<dbReference type="EMBL" id="VOQS01000005">
    <property type="protein sequence ID" value="TXC79113.1"/>
    <property type="molecule type" value="Genomic_DNA"/>
</dbReference>
<comment type="caution">
    <text evidence="1">The sequence shown here is derived from an EMBL/GenBank/DDBJ whole genome shotgun (WGS) entry which is preliminary data.</text>
</comment>
<evidence type="ECO:0000313" key="2">
    <source>
        <dbReference type="Proteomes" id="UP000321776"/>
    </source>
</evidence>
<dbReference type="RefSeq" id="WP_147236932.1">
    <property type="nucleotide sequence ID" value="NZ_VOQS01000005.1"/>
</dbReference>
<name>A0A5C6V0F5_9BURK</name>
<dbReference type="Proteomes" id="UP000321776">
    <property type="component" value="Unassembled WGS sequence"/>
</dbReference>
<dbReference type="AlphaFoldDB" id="A0A5C6V0F5"/>
<evidence type="ECO:0000313" key="1">
    <source>
        <dbReference type="EMBL" id="TXC79113.1"/>
    </source>
</evidence>
<reference evidence="1 2" key="1">
    <citation type="journal article" date="2018" name="Int. J. Syst. Evol. Microbiol.">
        <title>Paraburkholderia azotifigens sp. nov., a nitrogen-fixing bacterium isolated from paddy soil.</title>
        <authorList>
            <person name="Choi G.M."/>
            <person name="Im W.T."/>
        </authorList>
    </citation>
    <scope>NUCLEOTIDE SEQUENCE [LARGE SCALE GENOMIC DNA]</scope>
    <source>
        <strain evidence="1 2">NF 2-5-3</strain>
    </source>
</reference>
<protein>
    <submittedName>
        <fullName evidence="1">Uncharacterized protein</fullName>
    </submittedName>
</protein>
<sequence>MEFKKFEAAEQGDLLQFGRLARAGEMVEIAEGAAALRASAPVFVMTVDPAKLAPHLAGDAGIAFGAFESDACIIVTVTVQLGGALFKWLADPTDSEVWKAIDNMRRTEQIAFSLESDSDSWLQPFGVRSRLGIDKYRKELGMKGKPFLQEAMARIAGGTIHEGDPSILVSSPVTYSQVAILATRGVVMAAEKLHADFSAWNEARNSKIETKQ</sequence>
<proteinExistence type="predicted"/>